<dbReference type="Proteomes" id="UP000247612">
    <property type="component" value="Unassembled WGS sequence"/>
</dbReference>
<dbReference type="PANTHER" id="PTHR44846">
    <property type="entry name" value="MANNOSYL-D-GLYCERATE TRANSPORT/METABOLISM SYSTEM REPRESSOR MNGR-RELATED"/>
    <property type="match status" value="1"/>
</dbReference>
<dbReference type="PRINTS" id="PR00035">
    <property type="entry name" value="HTHGNTR"/>
</dbReference>
<dbReference type="PROSITE" id="PS50949">
    <property type="entry name" value="HTH_GNTR"/>
    <property type="match status" value="1"/>
</dbReference>
<dbReference type="SUPFAM" id="SSF64288">
    <property type="entry name" value="Chorismate lyase-like"/>
    <property type="match status" value="1"/>
</dbReference>
<reference evidence="6 7" key="1">
    <citation type="submission" date="2018-05" db="EMBL/GenBank/DDBJ databases">
        <title>Genomic Encyclopedia of Type Strains, Phase IV (KMG-IV): sequencing the most valuable type-strain genomes for metagenomic binning, comparative biology and taxonomic classification.</title>
        <authorList>
            <person name="Goeker M."/>
        </authorList>
    </citation>
    <scope>NUCLEOTIDE SEQUENCE [LARGE SCALE GENOMIC DNA]</scope>
    <source>
        <strain evidence="6 7">JC118</strain>
    </source>
</reference>
<dbReference type="GO" id="GO:0045892">
    <property type="term" value="P:negative regulation of DNA-templated transcription"/>
    <property type="evidence" value="ECO:0007669"/>
    <property type="project" value="TreeGrafter"/>
</dbReference>
<dbReference type="InterPro" id="IPR050679">
    <property type="entry name" value="Bact_HTH_transcr_reg"/>
</dbReference>
<dbReference type="GO" id="GO:0003677">
    <property type="term" value="F:DNA binding"/>
    <property type="evidence" value="ECO:0007669"/>
    <property type="project" value="UniProtKB-KW"/>
</dbReference>
<dbReference type="InterPro" id="IPR011663">
    <property type="entry name" value="UTRA"/>
</dbReference>
<reference evidence="5" key="2">
    <citation type="submission" date="2022-03" db="EMBL/GenBank/DDBJ databases">
        <title>First case of bacteraemia caused by Dielma fastidiosa in a patient hospitalised with diverticulitis.</title>
        <authorList>
            <person name="Forman-Ankjaer B."/>
            <person name="Hvid-Jensen F."/>
            <person name="Kobel C.M."/>
            <person name="Greve T."/>
        </authorList>
    </citation>
    <scope>NUCLEOTIDE SEQUENCE</scope>
    <source>
        <strain evidence="5">AUH_DF_2021</strain>
    </source>
</reference>
<sequence length="239" mass="27476">MNTTKKTSKKQIIENYLLTEIVNGHFKIGDQIPSELELSKKFNFGRQTVHSALSDLALMGIIERTPGKGSFVSRHPVNRNIQKKKSFTEDMQSIGMVPGSQLLEFKIIKAKEVPEVAKELKIEASEELYALVRLRTGNNTPIALQYTYIPRKFIEHFDLSVLDKSLESYIESLGYDITGFLTRLRAMEGNEDQLRILQTTNRAILNSISIRYVDTTIPFYYTSSFYRSDLYEYTFSSFN</sequence>
<organism evidence="6 7">
    <name type="scientific">Dielma fastidiosa</name>
    <dbReference type="NCBI Taxonomy" id="1034346"/>
    <lineage>
        <taxon>Bacteria</taxon>
        <taxon>Bacillati</taxon>
        <taxon>Bacillota</taxon>
        <taxon>Erysipelotrichia</taxon>
        <taxon>Erysipelotrichales</taxon>
        <taxon>Erysipelotrichaceae</taxon>
        <taxon>Dielma</taxon>
    </lineage>
</organism>
<dbReference type="EMBL" id="JALDAW010000011">
    <property type="protein sequence ID" value="MDY5167914.1"/>
    <property type="molecule type" value="Genomic_DNA"/>
</dbReference>
<evidence type="ECO:0000256" key="1">
    <source>
        <dbReference type="ARBA" id="ARBA00023015"/>
    </source>
</evidence>
<evidence type="ECO:0000259" key="4">
    <source>
        <dbReference type="PROSITE" id="PS50949"/>
    </source>
</evidence>
<proteinExistence type="predicted"/>
<dbReference type="Pfam" id="PF07702">
    <property type="entry name" value="UTRA"/>
    <property type="match status" value="1"/>
</dbReference>
<dbReference type="Gene3D" id="3.40.1410.10">
    <property type="entry name" value="Chorismate lyase-like"/>
    <property type="match status" value="1"/>
</dbReference>
<dbReference type="InterPro" id="IPR028978">
    <property type="entry name" value="Chorismate_lyase_/UTRA_dom_sf"/>
</dbReference>
<evidence type="ECO:0000313" key="6">
    <source>
        <dbReference type="EMBL" id="PXX75043.1"/>
    </source>
</evidence>
<keyword evidence="7" id="KW-1185">Reference proteome</keyword>
<dbReference type="InterPro" id="IPR036390">
    <property type="entry name" value="WH_DNA-bd_sf"/>
</dbReference>
<dbReference type="CDD" id="cd07377">
    <property type="entry name" value="WHTH_GntR"/>
    <property type="match status" value="1"/>
</dbReference>
<dbReference type="SMART" id="SM00345">
    <property type="entry name" value="HTH_GNTR"/>
    <property type="match status" value="1"/>
</dbReference>
<keyword evidence="3" id="KW-0804">Transcription</keyword>
<dbReference type="AlphaFoldDB" id="A0A2V2FVK2"/>
<dbReference type="InterPro" id="IPR000524">
    <property type="entry name" value="Tscrpt_reg_HTH_GntR"/>
</dbReference>
<dbReference type="SUPFAM" id="SSF46785">
    <property type="entry name" value="Winged helix' DNA-binding domain"/>
    <property type="match status" value="1"/>
</dbReference>
<dbReference type="Pfam" id="PF00392">
    <property type="entry name" value="GntR"/>
    <property type="match status" value="1"/>
</dbReference>
<comment type="caution">
    <text evidence="6">The sequence shown here is derived from an EMBL/GenBank/DDBJ whole genome shotgun (WGS) entry which is preliminary data.</text>
</comment>
<dbReference type="GeneID" id="94439343"/>
<dbReference type="PANTHER" id="PTHR44846:SF1">
    <property type="entry name" value="MANNOSYL-D-GLYCERATE TRANSPORT_METABOLISM SYSTEM REPRESSOR MNGR-RELATED"/>
    <property type="match status" value="1"/>
</dbReference>
<evidence type="ECO:0000256" key="3">
    <source>
        <dbReference type="ARBA" id="ARBA00023163"/>
    </source>
</evidence>
<dbReference type="RefSeq" id="WP_022937774.1">
    <property type="nucleotide sequence ID" value="NZ_BAABZA010000001.1"/>
</dbReference>
<dbReference type="InterPro" id="IPR036388">
    <property type="entry name" value="WH-like_DNA-bd_sf"/>
</dbReference>
<feature type="domain" description="HTH gntR-type" evidence="4">
    <location>
        <begin position="7"/>
        <end position="75"/>
    </location>
</feature>
<dbReference type="GO" id="GO:0003700">
    <property type="term" value="F:DNA-binding transcription factor activity"/>
    <property type="evidence" value="ECO:0007669"/>
    <property type="project" value="InterPro"/>
</dbReference>
<gene>
    <name evidence="6" type="ORF">DES51_12126</name>
    <name evidence="5" type="ORF">MQE39_07275</name>
</gene>
<keyword evidence="1" id="KW-0805">Transcription regulation</keyword>
<evidence type="ECO:0000313" key="7">
    <source>
        <dbReference type="Proteomes" id="UP000247612"/>
    </source>
</evidence>
<dbReference type="OrthoDB" id="457376at2"/>
<keyword evidence="2" id="KW-0238">DNA-binding</keyword>
<evidence type="ECO:0000256" key="2">
    <source>
        <dbReference type="ARBA" id="ARBA00023125"/>
    </source>
</evidence>
<dbReference type="Gene3D" id="1.10.10.10">
    <property type="entry name" value="Winged helix-like DNA-binding domain superfamily/Winged helix DNA-binding domain"/>
    <property type="match status" value="1"/>
</dbReference>
<dbReference type="STRING" id="1034346.GCA_000313565_01471"/>
<evidence type="ECO:0000313" key="5">
    <source>
        <dbReference type="EMBL" id="MDY5167914.1"/>
    </source>
</evidence>
<accession>A0A2V2FVK2</accession>
<dbReference type="Proteomes" id="UP001276902">
    <property type="component" value="Unassembled WGS sequence"/>
</dbReference>
<name>A0A2V2FVK2_9FIRM</name>
<dbReference type="SMART" id="SM00866">
    <property type="entry name" value="UTRA"/>
    <property type="match status" value="1"/>
</dbReference>
<dbReference type="EMBL" id="QJKH01000021">
    <property type="protein sequence ID" value="PXX75043.1"/>
    <property type="molecule type" value="Genomic_DNA"/>
</dbReference>
<protein>
    <submittedName>
        <fullName evidence="6">GntR family transcriptional regulator</fullName>
    </submittedName>
</protein>